<name>A0A1X6YS75_9RHOB</name>
<dbReference type="InterPro" id="IPR018704">
    <property type="entry name" value="SecYEG/CpoB_TPR"/>
</dbReference>
<protein>
    <recommendedName>
        <fullName evidence="2">Ancillary SecYEG translocon subunit/Cell division coordinator CpoB TPR domain-containing protein</fullName>
    </recommendedName>
</protein>
<dbReference type="EMBL" id="FWFN01000002">
    <property type="protein sequence ID" value="SLN29368.1"/>
    <property type="molecule type" value="Genomic_DNA"/>
</dbReference>
<reference evidence="3 4" key="1">
    <citation type="submission" date="2017-03" db="EMBL/GenBank/DDBJ databases">
        <authorList>
            <person name="Afonso C.L."/>
            <person name="Miller P.J."/>
            <person name="Scott M.A."/>
            <person name="Spackman E."/>
            <person name="Goraichik I."/>
            <person name="Dimitrov K.M."/>
            <person name="Suarez D.L."/>
            <person name="Swayne D.E."/>
        </authorList>
    </citation>
    <scope>NUCLEOTIDE SEQUENCE [LARGE SCALE GENOMIC DNA]</scope>
    <source>
        <strain evidence="3 4">CECT 7751</strain>
    </source>
</reference>
<keyword evidence="1" id="KW-0812">Transmembrane</keyword>
<keyword evidence="1" id="KW-1133">Transmembrane helix</keyword>
<accession>A0A1X6YS75</accession>
<dbReference type="Proteomes" id="UP000193963">
    <property type="component" value="Unassembled WGS sequence"/>
</dbReference>
<organism evidence="3 4">
    <name type="scientific">Pseudooceanicola marinus</name>
    <dbReference type="NCBI Taxonomy" id="396013"/>
    <lineage>
        <taxon>Bacteria</taxon>
        <taxon>Pseudomonadati</taxon>
        <taxon>Pseudomonadota</taxon>
        <taxon>Alphaproteobacteria</taxon>
        <taxon>Rhodobacterales</taxon>
        <taxon>Paracoccaceae</taxon>
        <taxon>Pseudooceanicola</taxon>
    </lineage>
</organism>
<dbReference type="OrthoDB" id="7173339at2"/>
<evidence type="ECO:0000313" key="4">
    <source>
        <dbReference type="Proteomes" id="UP000193963"/>
    </source>
</evidence>
<evidence type="ECO:0000259" key="2">
    <source>
        <dbReference type="Pfam" id="PF09976"/>
    </source>
</evidence>
<dbReference type="RefSeq" id="WP_085887079.1">
    <property type="nucleotide sequence ID" value="NZ_FWFN01000002.1"/>
</dbReference>
<keyword evidence="1" id="KW-0472">Membrane</keyword>
<evidence type="ECO:0000313" key="3">
    <source>
        <dbReference type="EMBL" id="SLN29368.1"/>
    </source>
</evidence>
<dbReference type="AlphaFoldDB" id="A0A1X6YS75"/>
<gene>
    <name evidence="3" type="ORF">PSM7751_01193</name>
</gene>
<feature type="domain" description="Ancillary SecYEG translocon subunit/Cell division coordinator CpoB TPR" evidence="2">
    <location>
        <begin position="29"/>
        <end position="152"/>
    </location>
</feature>
<evidence type="ECO:0000256" key="1">
    <source>
        <dbReference type="SAM" id="Phobius"/>
    </source>
</evidence>
<proteinExistence type="predicted"/>
<keyword evidence="4" id="KW-1185">Reference proteome</keyword>
<feature type="transmembrane region" description="Helical" evidence="1">
    <location>
        <begin position="27"/>
        <end position="44"/>
    </location>
</feature>
<sequence>MSDANSFIDEVNDEVRRDRLYGLLRRYGWIAILAVVLIVGGAAWNEWRKAQERAEAEAFGDAILAALDADDSEARITGLEGVEAATPEQQALLAFLTASEAAAGAEDPARAAAALADTPATGIYADIARFKRLLLESGQMEPGARRDALLELAVPGNPLRLLAEEQIALTHVAEGDNEAALGVLREILDDAEVTEGLRQRASQLMVALGGDPAEAG</sequence>
<dbReference type="Pfam" id="PF09976">
    <property type="entry name" value="TPR_21"/>
    <property type="match status" value="1"/>
</dbReference>